<organism evidence="1 2">
    <name type="scientific">Eumeta variegata</name>
    <name type="common">Bagworm moth</name>
    <name type="synonym">Eumeta japonica</name>
    <dbReference type="NCBI Taxonomy" id="151549"/>
    <lineage>
        <taxon>Eukaryota</taxon>
        <taxon>Metazoa</taxon>
        <taxon>Ecdysozoa</taxon>
        <taxon>Arthropoda</taxon>
        <taxon>Hexapoda</taxon>
        <taxon>Insecta</taxon>
        <taxon>Pterygota</taxon>
        <taxon>Neoptera</taxon>
        <taxon>Endopterygota</taxon>
        <taxon>Lepidoptera</taxon>
        <taxon>Glossata</taxon>
        <taxon>Ditrysia</taxon>
        <taxon>Tineoidea</taxon>
        <taxon>Psychidae</taxon>
        <taxon>Oiketicinae</taxon>
        <taxon>Eumeta</taxon>
    </lineage>
</organism>
<comment type="caution">
    <text evidence="1">The sequence shown here is derived from an EMBL/GenBank/DDBJ whole genome shotgun (WGS) entry which is preliminary data.</text>
</comment>
<dbReference type="Proteomes" id="UP000299102">
    <property type="component" value="Unassembled WGS sequence"/>
</dbReference>
<keyword evidence="2" id="KW-1185">Reference proteome</keyword>
<proteinExistence type="predicted"/>
<gene>
    <name evidence="1" type="ORF">EVAR_41505_1</name>
</gene>
<reference evidence="1 2" key="1">
    <citation type="journal article" date="2019" name="Commun. Biol.">
        <title>The bagworm genome reveals a unique fibroin gene that provides high tensile strength.</title>
        <authorList>
            <person name="Kono N."/>
            <person name="Nakamura H."/>
            <person name="Ohtoshi R."/>
            <person name="Tomita M."/>
            <person name="Numata K."/>
            <person name="Arakawa K."/>
        </authorList>
    </citation>
    <scope>NUCLEOTIDE SEQUENCE [LARGE SCALE GENOMIC DNA]</scope>
</reference>
<dbReference type="AlphaFoldDB" id="A0A4C1X287"/>
<sequence>MRQCAHAPVCASQLTVDEALNANLFALRFTRMTLMRLGRIALVHFAWFRKQNPGWEEEAYSDDGRKEIDASQGERLGRSCLSIACTALSLARSAQAERDNASCFFVRATGVHRFIRRYHVKILQDEANW</sequence>
<accession>A0A4C1X287</accession>
<name>A0A4C1X287_EUMVA</name>
<protein>
    <submittedName>
        <fullName evidence="1">Uncharacterized protein</fullName>
    </submittedName>
</protein>
<evidence type="ECO:0000313" key="2">
    <source>
        <dbReference type="Proteomes" id="UP000299102"/>
    </source>
</evidence>
<dbReference type="EMBL" id="BGZK01000721">
    <property type="protein sequence ID" value="GBP57836.1"/>
    <property type="molecule type" value="Genomic_DNA"/>
</dbReference>
<evidence type="ECO:0000313" key="1">
    <source>
        <dbReference type="EMBL" id="GBP57836.1"/>
    </source>
</evidence>
<dbReference type="OrthoDB" id="6931130at2759"/>